<feature type="transmembrane region" description="Helical" evidence="1">
    <location>
        <begin position="7"/>
        <end position="26"/>
    </location>
</feature>
<gene>
    <name evidence="2" type="ORF">P0Y55_01315</name>
</gene>
<sequence>MKKKLTIGAIVAVVVFGLAFWVYWISRSVPALEVLPDLRNVTNNAASETYTKPTIPLEGMEGIASNGKLSLYMDKETMAVAIRDQSGKIWRSNPEKLAEDELANASVKDQMSSQVLISYSNMTGQEATKTSYQDSVLLGQAVAEPIEGGVRVTYTMGKATNAIDALPVSISAERYQMLILDKVGEKYKRYLTVGYKNDSNPDVYVRNDRELTAIKLTKVVEAFKEAGYTPDDLAIDNGSSGVNGDREVFTVPVEYTIQGDQFVAKIASSGIQFPKSFQLTDIALLPYFGAADLQDEGYMFVPDGIGSLIHLNNGKERYENYIQPVYGDDGGTWNGEYDDDPTVEPIRMPVYGLKKQGAAFLAIIDQGEAVASIHAEVSRSKSSYNSVYASFLLVAKEKINLSATTADSSTKSKTIPVFQQRPVYSDFSIRYGFLSDDSADYMGMATYYRNYLQRNQVLTKLEEKADTPFYLEVVGGITKRESLLGVPYQAVIPLTTFDETKSIISTLKQQDVSTLKVRLSGWFNKGVTHGIADHIKIDGVLGGKSGYKDLVSYANDENITLYPDVSFSHLYYDASNGRYTDSKAVVRQVNRLTAWVWERTDWARPLSARLIPHVVSEFLDSYEKYGTTGISLRNMGHMLEGDYRRNNVVDRVQAQKIYEDEFGVIQSQLPDVMVDGGNIYSLPYAKDIVEAPMTNNGYNLTDEAVPFYQLVLHGFVDYTGTALNLVPDADSKRYILNSLEYGSNVYVKWIYADNSEIKDTFFLHLYSVNYEVWLDEAVAAYKTVNEVLKDVRDKPIVNHEKLADNVYRTTYEGGKKITVNYNPFAVKIDGQDIPAQDFYVGGQA</sequence>
<dbReference type="AlphaFoldDB" id="A0AA95EWJ5"/>
<keyword evidence="1" id="KW-1133">Transmembrane helix</keyword>
<proteinExistence type="predicted"/>
<evidence type="ECO:0000313" key="2">
    <source>
        <dbReference type="EMBL" id="WEK54748.1"/>
    </source>
</evidence>
<protein>
    <submittedName>
        <fullName evidence="2">DUF5696 domain-containing protein</fullName>
    </submittedName>
</protein>
<keyword evidence="1" id="KW-0472">Membrane</keyword>
<name>A0AA95EWJ5_9BACL</name>
<dbReference type="Pfam" id="PF18952">
    <property type="entry name" value="DUF5696"/>
    <property type="match status" value="1"/>
</dbReference>
<organism evidence="2 3">
    <name type="scientific">Candidatus Cohnella colombiensis</name>
    <dbReference type="NCBI Taxonomy" id="3121368"/>
    <lineage>
        <taxon>Bacteria</taxon>
        <taxon>Bacillati</taxon>
        <taxon>Bacillota</taxon>
        <taxon>Bacilli</taxon>
        <taxon>Bacillales</taxon>
        <taxon>Paenibacillaceae</taxon>
        <taxon>Cohnella</taxon>
    </lineage>
</organism>
<evidence type="ECO:0000256" key="1">
    <source>
        <dbReference type="SAM" id="Phobius"/>
    </source>
</evidence>
<evidence type="ECO:0000313" key="3">
    <source>
        <dbReference type="Proteomes" id="UP001178662"/>
    </source>
</evidence>
<dbReference type="InterPro" id="IPR043751">
    <property type="entry name" value="DUF5696"/>
</dbReference>
<reference evidence="2" key="1">
    <citation type="submission" date="2023-03" db="EMBL/GenBank/DDBJ databases">
        <title>Andean soil-derived lignocellulolytic bacterial consortium as a source of novel taxa and putative plastic-active enzymes.</title>
        <authorList>
            <person name="Diaz-Garcia L."/>
            <person name="Chuvochina M."/>
            <person name="Feuerriegel G."/>
            <person name="Bunk B."/>
            <person name="Sproer C."/>
            <person name="Streit W.R."/>
            <person name="Rodriguez L.M."/>
            <person name="Overmann J."/>
            <person name="Jimenez D.J."/>
        </authorList>
    </citation>
    <scope>NUCLEOTIDE SEQUENCE</scope>
    <source>
        <strain evidence="2">MAG 2441</strain>
    </source>
</reference>
<dbReference type="Proteomes" id="UP001178662">
    <property type="component" value="Chromosome"/>
</dbReference>
<dbReference type="SUPFAM" id="SSF51445">
    <property type="entry name" value="(Trans)glycosidases"/>
    <property type="match status" value="1"/>
</dbReference>
<dbReference type="InterPro" id="IPR017853">
    <property type="entry name" value="GH"/>
</dbReference>
<accession>A0AA95EWJ5</accession>
<dbReference type="EMBL" id="CP119317">
    <property type="protein sequence ID" value="WEK54748.1"/>
    <property type="molecule type" value="Genomic_DNA"/>
</dbReference>
<keyword evidence="3" id="KW-1185">Reference proteome</keyword>
<keyword evidence="1" id="KW-0812">Transmembrane</keyword>